<dbReference type="EMBL" id="FUKO01000004">
    <property type="protein sequence ID" value="SJN16979.1"/>
    <property type="molecule type" value="Genomic_DNA"/>
</dbReference>
<organism evidence="2 3">
    <name type="scientific">Microbacterium esteraromaticum</name>
    <dbReference type="NCBI Taxonomy" id="57043"/>
    <lineage>
        <taxon>Bacteria</taxon>
        <taxon>Bacillati</taxon>
        <taxon>Actinomycetota</taxon>
        <taxon>Actinomycetes</taxon>
        <taxon>Micrococcales</taxon>
        <taxon>Microbacteriaceae</taxon>
        <taxon>Microbacterium</taxon>
    </lineage>
</organism>
<evidence type="ECO:0000313" key="2">
    <source>
        <dbReference type="EMBL" id="SJN16979.1"/>
    </source>
</evidence>
<dbReference type="AlphaFoldDB" id="A0A1R4IB58"/>
<reference evidence="2 3" key="1">
    <citation type="submission" date="2017-02" db="EMBL/GenBank/DDBJ databases">
        <authorList>
            <person name="Peterson S.W."/>
        </authorList>
    </citation>
    <scope>NUCLEOTIDE SEQUENCE [LARGE SCALE GENOMIC DNA]</scope>
    <source>
        <strain evidence="2 3">B Mb 05.01</strain>
    </source>
</reference>
<gene>
    <name evidence="2" type="ORF">FM104_01170</name>
</gene>
<dbReference type="RefSeq" id="WP_087129632.1">
    <property type="nucleotide sequence ID" value="NZ_FUKO01000004.1"/>
</dbReference>
<proteinExistence type="predicted"/>
<evidence type="ECO:0000313" key="3">
    <source>
        <dbReference type="Proteomes" id="UP000196320"/>
    </source>
</evidence>
<sequence>MNGSGSGASHPATRWEIIQVGHGGWRVCDSSLSESDGSRLVAYVDRNVTGSFEVLWLRNPRPARSRYRKLADLLADLDALIAEPTPARPRSARPNEIPHFPPRG</sequence>
<dbReference type="Proteomes" id="UP000196320">
    <property type="component" value="Unassembled WGS sequence"/>
</dbReference>
<protein>
    <submittedName>
        <fullName evidence="2">Uncharacterized protein</fullName>
    </submittedName>
</protein>
<name>A0A1R4IB58_9MICO</name>
<dbReference type="OrthoDB" id="5078000at2"/>
<accession>A0A1R4IB58</accession>
<feature type="region of interest" description="Disordered" evidence="1">
    <location>
        <begin position="84"/>
        <end position="104"/>
    </location>
</feature>
<keyword evidence="3" id="KW-1185">Reference proteome</keyword>
<evidence type="ECO:0000256" key="1">
    <source>
        <dbReference type="SAM" id="MobiDB-lite"/>
    </source>
</evidence>